<evidence type="ECO:0000313" key="1">
    <source>
        <dbReference type="EMBL" id="MDQ8196433.1"/>
    </source>
</evidence>
<organism evidence="1 2">
    <name type="scientific">Thalassobacterium sedimentorum</name>
    <dbReference type="NCBI Taxonomy" id="3041258"/>
    <lineage>
        <taxon>Bacteria</taxon>
        <taxon>Pseudomonadati</taxon>
        <taxon>Verrucomicrobiota</taxon>
        <taxon>Opitutia</taxon>
        <taxon>Puniceicoccales</taxon>
        <taxon>Coraliomargaritaceae</taxon>
        <taxon>Thalassobacterium</taxon>
    </lineage>
</organism>
<protein>
    <submittedName>
        <fullName evidence="1">IS66 family insertion sequence element accessory protein TnpB</fullName>
    </submittedName>
</protein>
<dbReference type="Pfam" id="PF05717">
    <property type="entry name" value="TnpB_IS66"/>
    <property type="match status" value="1"/>
</dbReference>
<comment type="caution">
    <text evidence="1">The sequence shown here is derived from an EMBL/GenBank/DDBJ whole genome shotgun (WGS) entry which is preliminary data.</text>
</comment>
<gene>
    <name evidence="1" type="primary">tnpB</name>
    <name evidence="1" type="ORF">QEH59_18535</name>
</gene>
<evidence type="ECO:0000313" key="2">
    <source>
        <dbReference type="Proteomes" id="UP001243717"/>
    </source>
</evidence>
<proteinExistence type="predicted"/>
<dbReference type="NCBIfam" id="NF033819">
    <property type="entry name" value="IS66_TnpB"/>
    <property type="match status" value="1"/>
</dbReference>
<accession>A0ABU1AS54</accession>
<dbReference type="InterPro" id="IPR008878">
    <property type="entry name" value="Transposase_IS66_Orf2"/>
</dbReference>
<dbReference type="PANTHER" id="PTHR36455">
    <property type="match status" value="1"/>
</dbReference>
<dbReference type="RefSeq" id="WP_308986865.1">
    <property type="nucleotide sequence ID" value="NZ_JARXIC010000090.1"/>
</dbReference>
<sequence length="114" mass="13213">MFSFPHQTKVYLAVEPVDMRKSFNGLWTEASDVLKEDPFRGSLFVFANKRRDRIKILYWDGSGVWVFAKRLEKGCFSWPRGSDACKLSLTPQALGMLLEGIDLKDGCKKTWYER</sequence>
<dbReference type="PANTHER" id="PTHR36455:SF1">
    <property type="entry name" value="BLR8292 PROTEIN"/>
    <property type="match status" value="1"/>
</dbReference>
<keyword evidence="2" id="KW-1185">Reference proteome</keyword>
<name>A0ABU1AS54_9BACT</name>
<reference evidence="1 2" key="1">
    <citation type="submission" date="2023-04" db="EMBL/GenBank/DDBJ databases">
        <title>A novel bacteria isolated from coastal sediment.</title>
        <authorList>
            <person name="Liu X.-J."/>
            <person name="Du Z.-J."/>
        </authorList>
    </citation>
    <scope>NUCLEOTIDE SEQUENCE [LARGE SCALE GENOMIC DNA]</scope>
    <source>
        <strain evidence="1 2">SDUM461004</strain>
    </source>
</reference>
<dbReference type="Proteomes" id="UP001243717">
    <property type="component" value="Unassembled WGS sequence"/>
</dbReference>
<dbReference type="EMBL" id="JARXIC010000090">
    <property type="protein sequence ID" value="MDQ8196433.1"/>
    <property type="molecule type" value="Genomic_DNA"/>
</dbReference>